<evidence type="ECO:0000256" key="2">
    <source>
        <dbReference type="ARBA" id="ARBA00010694"/>
    </source>
</evidence>
<dbReference type="GO" id="GO:0046964">
    <property type="term" value="F:3'-phosphoadenosine 5'-phosphosulfate transmembrane transporter activity"/>
    <property type="evidence" value="ECO:0007669"/>
    <property type="project" value="TreeGrafter"/>
</dbReference>
<name>J3JUT0_DENPD</name>
<comment type="similarity">
    <text evidence="2">Belongs to the nucleotide-sugar transporter family. SLC35B subfamily.</text>
</comment>
<evidence type="ECO:0000256" key="7">
    <source>
        <dbReference type="ARBA" id="ARBA00039669"/>
    </source>
</evidence>
<keyword evidence="5 10" id="KW-1133">Transmembrane helix</keyword>
<evidence type="ECO:0000256" key="5">
    <source>
        <dbReference type="ARBA" id="ARBA00022989"/>
    </source>
</evidence>
<dbReference type="PANTHER" id="PTHR10778:SF8">
    <property type="entry name" value="ADENOSINE 3'-PHOSPHO 5'-PHOSPHOSULFATE TRANSPORTER 2"/>
    <property type="match status" value="1"/>
</dbReference>
<feature type="transmembrane region" description="Helical" evidence="10">
    <location>
        <begin position="94"/>
        <end position="115"/>
    </location>
</feature>
<keyword evidence="3" id="KW-0813">Transport</keyword>
<comment type="subcellular location">
    <subcellularLocation>
        <location evidence="1">Golgi apparatus membrane</location>
        <topology evidence="1">Multi-pass membrane protein</topology>
    </subcellularLocation>
</comment>
<dbReference type="Pfam" id="PF08449">
    <property type="entry name" value="UAA"/>
    <property type="match status" value="1"/>
</dbReference>
<keyword evidence="6 10" id="KW-0472">Membrane</keyword>
<proteinExistence type="evidence at transcript level"/>
<evidence type="ECO:0000256" key="10">
    <source>
        <dbReference type="SAM" id="Phobius"/>
    </source>
</evidence>
<evidence type="ECO:0000256" key="4">
    <source>
        <dbReference type="ARBA" id="ARBA00022692"/>
    </source>
</evidence>
<feature type="transmembrane region" description="Helical" evidence="10">
    <location>
        <begin position="121"/>
        <end position="139"/>
    </location>
</feature>
<dbReference type="InterPro" id="IPR013657">
    <property type="entry name" value="SCL35B1-4/HUT1"/>
</dbReference>
<sequence>MISLALLCDAIIGNVQEKNMKSYGAPNAEVVLYSYAMGFVYIFVVMLLTGDFAAGVQFFGQQPYVTYGYAFIFSVTGYLGIQVVLTLVRTTGAFAAVTVTTMRKAVTIVISFVFFSKPFTLQYFWSGAIVVLGIYLNLISKKHPMTMGDLEDCSDKILRRLRTKLIAKQYNSGQYLANV</sequence>
<evidence type="ECO:0000256" key="3">
    <source>
        <dbReference type="ARBA" id="ARBA00022448"/>
    </source>
</evidence>
<keyword evidence="4 10" id="KW-0812">Transmembrane</keyword>
<evidence type="ECO:0000256" key="9">
    <source>
        <dbReference type="ARBA" id="ARBA00042729"/>
    </source>
</evidence>
<dbReference type="EMBL" id="BT126995">
    <property type="protein sequence ID" value="AEE61957.1"/>
    <property type="molecule type" value="mRNA"/>
</dbReference>
<dbReference type="AlphaFoldDB" id="J3JUT0"/>
<protein>
    <recommendedName>
        <fullName evidence="7">Adenosine 3'-phospho 5'-phosphosulfate transporter 2</fullName>
    </recommendedName>
    <alternativeName>
        <fullName evidence="8">PAPS transporter 2</fullName>
    </alternativeName>
    <alternativeName>
        <fullName evidence="9">Solute carrier family 35 member B3 homolog</fullName>
    </alternativeName>
</protein>
<dbReference type="GO" id="GO:0000139">
    <property type="term" value="C:Golgi membrane"/>
    <property type="evidence" value="ECO:0007669"/>
    <property type="project" value="UniProtKB-SubCell"/>
</dbReference>
<dbReference type="GO" id="GO:0005789">
    <property type="term" value="C:endoplasmic reticulum membrane"/>
    <property type="evidence" value="ECO:0007669"/>
    <property type="project" value="TreeGrafter"/>
</dbReference>
<dbReference type="OrthoDB" id="438495at2759"/>
<evidence type="ECO:0000313" key="11">
    <source>
        <dbReference type="EMBL" id="AEE61957.1"/>
    </source>
</evidence>
<evidence type="ECO:0000256" key="6">
    <source>
        <dbReference type="ARBA" id="ARBA00023136"/>
    </source>
</evidence>
<dbReference type="PANTHER" id="PTHR10778">
    <property type="entry name" value="SOLUTE CARRIER FAMILY 35 MEMBER B"/>
    <property type="match status" value="1"/>
</dbReference>
<evidence type="ECO:0000256" key="1">
    <source>
        <dbReference type="ARBA" id="ARBA00004653"/>
    </source>
</evidence>
<feature type="transmembrane region" description="Helical" evidence="10">
    <location>
        <begin position="68"/>
        <end position="87"/>
    </location>
</feature>
<feature type="transmembrane region" description="Helical" evidence="10">
    <location>
        <begin position="30"/>
        <end position="48"/>
    </location>
</feature>
<dbReference type="HOGENOM" id="CLU_036019_2_0_1"/>
<reference evidence="11" key="1">
    <citation type="journal article" date="2012" name="Insect Biochem. Mol. Biol.">
        <title>Transcriptome and full-length cDNA resources for the mountain pine beetle, Dendroctonus ponderosae Hopkins, a major insect pest of pine forests.</title>
        <authorList>
            <person name="Keeling C.I."/>
            <person name="Henderson H."/>
            <person name="Li M."/>
            <person name="Yuen M."/>
            <person name="Clark E.L."/>
            <person name="Fraser J.D."/>
            <person name="Huber D.P."/>
            <person name="Liao N.Y."/>
            <person name="Roderick Docking T."/>
            <person name="Birol I."/>
            <person name="Chan S.K."/>
            <person name="Taylor G.A."/>
            <person name="Palmquist D."/>
            <person name="Jones S.J."/>
            <person name="Bohlmann J."/>
        </authorList>
    </citation>
    <scope>NUCLEOTIDE SEQUENCE</scope>
    <source>
        <tissue evidence="11">Larvae</tissue>
    </source>
</reference>
<accession>J3JUT0</accession>
<evidence type="ECO:0000256" key="8">
    <source>
        <dbReference type="ARBA" id="ARBA00041866"/>
    </source>
</evidence>
<organism evidence="11">
    <name type="scientific">Dendroctonus ponderosae</name>
    <name type="common">Mountain pine beetle</name>
    <dbReference type="NCBI Taxonomy" id="77166"/>
    <lineage>
        <taxon>Eukaryota</taxon>
        <taxon>Metazoa</taxon>
        <taxon>Ecdysozoa</taxon>
        <taxon>Arthropoda</taxon>
        <taxon>Hexapoda</taxon>
        <taxon>Insecta</taxon>
        <taxon>Pterygota</taxon>
        <taxon>Neoptera</taxon>
        <taxon>Endopterygota</taxon>
        <taxon>Coleoptera</taxon>
        <taxon>Polyphaga</taxon>
        <taxon>Cucujiformia</taxon>
        <taxon>Curculionidae</taxon>
        <taxon>Scolytinae</taxon>
        <taxon>Dendroctonus</taxon>
    </lineage>
</organism>